<dbReference type="Proteomes" id="UP000183263">
    <property type="component" value="Unassembled WGS sequence"/>
</dbReference>
<dbReference type="EMBL" id="FNDN01000002">
    <property type="protein sequence ID" value="SDH47278.1"/>
    <property type="molecule type" value="Genomic_DNA"/>
</dbReference>
<reference evidence="1 2" key="1">
    <citation type="submission" date="2016-10" db="EMBL/GenBank/DDBJ databases">
        <authorList>
            <person name="de Groot N.N."/>
        </authorList>
    </citation>
    <scope>NUCLEOTIDE SEQUENCE [LARGE SCALE GENOMIC DNA]</scope>
    <source>
        <strain evidence="1 2">DSM 44892</strain>
    </source>
</reference>
<organism evidence="1 2">
    <name type="scientific">Rhodococcus triatomae</name>
    <dbReference type="NCBI Taxonomy" id="300028"/>
    <lineage>
        <taxon>Bacteria</taxon>
        <taxon>Bacillati</taxon>
        <taxon>Actinomycetota</taxon>
        <taxon>Actinomycetes</taxon>
        <taxon>Mycobacteriales</taxon>
        <taxon>Nocardiaceae</taxon>
        <taxon>Rhodococcus</taxon>
    </lineage>
</organism>
<gene>
    <name evidence="1" type="ORF">SAMN05444695_10282</name>
</gene>
<name>A0A1G8CP83_9NOCA</name>
<protein>
    <submittedName>
        <fullName evidence="1">Uncharacterized protein</fullName>
    </submittedName>
</protein>
<accession>A0A1G8CP83</accession>
<keyword evidence="2" id="KW-1185">Reference proteome</keyword>
<evidence type="ECO:0000313" key="1">
    <source>
        <dbReference type="EMBL" id="SDH47278.1"/>
    </source>
</evidence>
<evidence type="ECO:0000313" key="2">
    <source>
        <dbReference type="Proteomes" id="UP000183263"/>
    </source>
</evidence>
<dbReference type="AlphaFoldDB" id="A0A1G8CP83"/>
<dbReference type="RefSeq" id="WP_072739971.1">
    <property type="nucleotide sequence ID" value="NZ_CP048813.1"/>
</dbReference>
<sequence length="125" mass="14317">MAKWTNVVEERDGEYRLLAAMDPPHAKLFAKVWTGAARPLERIETGVHWEYPEHRVAVIAGYHETVNRCRGWDAPVASIFSVFDRPLLLAQLLTEDDAWYDVVEDRKKFERADAAGLRALGVQLR</sequence>
<proteinExistence type="predicted"/>